<dbReference type="SUPFAM" id="SSF81296">
    <property type="entry name" value="E set domains"/>
    <property type="match status" value="3"/>
</dbReference>
<sequence length="1080" mass="110235">MNTSSNTSMFRKTLAALAVLAVGLPFTNAAPAHAVATSGRIVGEIERITLNADGVAGDIYAGGQMVVGGQNVIIPRNLLIDLPANRLTLQQLFAQAPAACLKTGETGLAKADRCNLTGTGSIATLAANRVSTGDVIVGDALIEKGLEDVDGTVTYVNYHEGWFMMNGRPGDSTTGTMVRLNDPTARHTVQSGKGCAISSRNCSADPRFALDIDNYTNIFSTGYPLCIPSTTVRQGSATLPEFALPTPSDATGAGDTFCPTTNRLDSAGAPLRVAADSRRMAPLLLGDSILVDGNYESVGGVRFLSAHSSQVSYGLQTSAVADQPDYMHLTEAFIDMPGFQLQRARSLFIGATTEAVADVLGWSVHYDPAANKSHELPLASSKGCEAAGRALSCAGVVAGTFVIRYDSDFAKRATANLSPCAQLNHEVLFAPVCPTTYSQADEFAVLSPIPHEIHFKTRKKATESSLAPLLSIDINGAQSTNGQYLNPLGISLGGMALPDALELNLDTFNMPYSFEGVPWNLDRRLSPGGCTATGCEATPQPLSPFPYSDSDPRMLAAIAAAAAAATGGVPTGPIGTSVYSNAPLSSAADRILSFIPNGDATTFAGDSSLLDLPTASAVSQGITPTPALDQTAPALLGFDPIGGLAGSSVHVGGLGLDKATTVTIGGVDAMFQVISATRLEVQVPKLAPEGGRDIVITIAHSTSINSVASDVVVSSGTPFNVLHNPLTPTVSSLDVSSGEVGQAVTITGTHLTAATDVLFGSISASASFVVVDDSTITVNVPVGSLEGTVDVKVLTPNGDVAAPSQFTVTVPAPTTTIADAVAIPLADVTSILPESGEVGTLVTITGTGFLGATKVSFNGAIVAATVVDDTTITATVPVHATSGYVTILSPNGTGTGAGFVVVIPAPVAKAVSPIAANQSSVVTLDASASSNATTFAWTQLTGTPVVLTGADTARPTFTMPAQFKDLSFRVTVSNRGTVTSTADVTVTASAGSVTITAGTEFRTTKNQWTAAGTASFPLANTITVRTGNVPGAGTLIGTAVVDALGAWTFTAKGSTVPQNANINVVASRGGSTASSVLIRR</sequence>
<protein>
    <submittedName>
        <fullName evidence="2">Unannotated protein</fullName>
    </submittedName>
</protein>
<dbReference type="AlphaFoldDB" id="A0A6J6XA81"/>
<dbReference type="EMBL" id="CAFAAI010000069">
    <property type="protein sequence ID" value="CAB4792258.1"/>
    <property type="molecule type" value="Genomic_DNA"/>
</dbReference>
<dbReference type="InterPro" id="IPR013783">
    <property type="entry name" value="Ig-like_fold"/>
</dbReference>
<evidence type="ECO:0000313" key="2">
    <source>
        <dbReference type="EMBL" id="CAB4792258.1"/>
    </source>
</evidence>
<dbReference type="Pfam" id="PF01833">
    <property type="entry name" value="TIG"/>
    <property type="match status" value="2"/>
</dbReference>
<dbReference type="Gene3D" id="2.60.40.10">
    <property type="entry name" value="Immunoglobulins"/>
    <property type="match status" value="4"/>
</dbReference>
<accession>A0A6J6XA81</accession>
<name>A0A6J6XA81_9ZZZZ</name>
<dbReference type="Pfam" id="PF22352">
    <property type="entry name" value="K319L-like_PKD"/>
    <property type="match status" value="1"/>
</dbReference>
<organism evidence="2">
    <name type="scientific">freshwater metagenome</name>
    <dbReference type="NCBI Taxonomy" id="449393"/>
    <lineage>
        <taxon>unclassified sequences</taxon>
        <taxon>metagenomes</taxon>
        <taxon>ecological metagenomes</taxon>
    </lineage>
</organism>
<dbReference type="SMART" id="SM00429">
    <property type="entry name" value="IPT"/>
    <property type="match status" value="1"/>
</dbReference>
<reference evidence="2" key="1">
    <citation type="submission" date="2020-05" db="EMBL/GenBank/DDBJ databases">
        <authorList>
            <person name="Chiriac C."/>
            <person name="Salcher M."/>
            <person name="Ghai R."/>
            <person name="Kavagutti S V."/>
        </authorList>
    </citation>
    <scope>NUCLEOTIDE SEQUENCE</scope>
</reference>
<dbReference type="InterPro" id="IPR002909">
    <property type="entry name" value="IPT_dom"/>
</dbReference>
<dbReference type="InterPro" id="IPR014756">
    <property type="entry name" value="Ig_E-set"/>
</dbReference>
<proteinExistence type="predicted"/>
<feature type="domain" description="IPT/TIG" evidence="1">
    <location>
        <begin position="727"/>
        <end position="809"/>
    </location>
</feature>
<evidence type="ECO:0000259" key="1">
    <source>
        <dbReference type="SMART" id="SM00429"/>
    </source>
</evidence>
<gene>
    <name evidence="2" type="ORF">UFOPK2992_00524</name>
</gene>
<dbReference type="CDD" id="cd00102">
    <property type="entry name" value="IPT"/>
    <property type="match status" value="1"/>
</dbReference>